<gene>
    <name evidence="2" type="ORF">OV079_03255</name>
</gene>
<evidence type="ECO:0000313" key="2">
    <source>
        <dbReference type="EMBL" id="MCY1004603.1"/>
    </source>
</evidence>
<evidence type="ECO:0000256" key="1">
    <source>
        <dbReference type="SAM" id="MobiDB-lite"/>
    </source>
</evidence>
<organism evidence="2 3">
    <name type="scientific">Nannocystis pusilla</name>
    <dbReference type="NCBI Taxonomy" id="889268"/>
    <lineage>
        <taxon>Bacteria</taxon>
        <taxon>Pseudomonadati</taxon>
        <taxon>Myxococcota</taxon>
        <taxon>Polyangia</taxon>
        <taxon>Nannocystales</taxon>
        <taxon>Nannocystaceae</taxon>
        <taxon>Nannocystis</taxon>
    </lineage>
</organism>
<feature type="region of interest" description="Disordered" evidence="1">
    <location>
        <begin position="198"/>
        <end position="284"/>
    </location>
</feature>
<keyword evidence="3" id="KW-1185">Reference proteome</keyword>
<dbReference type="RefSeq" id="WP_267766164.1">
    <property type="nucleotide sequence ID" value="NZ_JAPNKE010000002.1"/>
</dbReference>
<name>A0A9X3IWA9_9BACT</name>
<evidence type="ECO:0000313" key="3">
    <source>
        <dbReference type="Proteomes" id="UP001150924"/>
    </source>
</evidence>
<dbReference type="Proteomes" id="UP001150924">
    <property type="component" value="Unassembled WGS sequence"/>
</dbReference>
<comment type="caution">
    <text evidence="2">The sequence shown here is derived from an EMBL/GenBank/DDBJ whole genome shotgun (WGS) entry which is preliminary data.</text>
</comment>
<dbReference type="AlphaFoldDB" id="A0A9X3IWA9"/>
<protein>
    <submittedName>
        <fullName evidence="2">Uncharacterized protein</fullName>
    </submittedName>
</protein>
<reference evidence="2" key="1">
    <citation type="submission" date="2022-11" db="EMBL/GenBank/DDBJ databases">
        <title>Minimal conservation of predation-associated metabolite biosynthetic gene clusters underscores biosynthetic potential of Myxococcota including descriptions for ten novel species: Archangium lansinium sp. nov., Myxococcus landrumus sp. nov., Nannocystis bai.</title>
        <authorList>
            <person name="Ahearne A."/>
            <person name="Stevens C."/>
            <person name="Phillips K."/>
        </authorList>
    </citation>
    <scope>NUCLEOTIDE SEQUENCE</scope>
    <source>
        <strain evidence="2">Na p29</strain>
    </source>
</reference>
<dbReference type="EMBL" id="JAPNKE010000002">
    <property type="protein sequence ID" value="MCY1004603.1"/>
    <property type="molecule type" value="Genomic_DNA"/>
</dbReference>
<feature type="compositionally biased region" description="Low complexity" evidence="1">
    <location>
        <begin position="198"/>
        <end position="216"/>
    </location>
</feature>
<accession>A0A9X3IWA9</accession>
<sequence length="308" mass="32344">MFAVMKNWDLMIGIDHHICWPPGAPLPLPKPVPYVTVMVLNGLQPLTPMLAPTSQTFHGLTVQRGSDIGPGIPHIGAPSLLTPLDVLFSSSVSYFGASAYTHEGQPCAAALLVAVGLNANCQEPVSLPTGLVLCITTHFTWMSPFDILFGAACMIFDAALEFAGQNAANWASGFVTRRVMNPIGAKISAKMASRTAAKNAAKTSASSTTSAAAKNAPPRWQSARPSGQPGKTVPTASGHRPQNAPPRWQSARPSGQPGKTAPTAGGHRPQTAGTPTKQSSSSTWRWTCSSNSAWRCRCPSSACSAWTS</sequence>
<proteinExistence type="predicted"/>